<evidence type="ECO:0000313" key="4">
    <source>
        <dbReference type="Proteomes" id="UP001152797"/>
    </source>
</evidence>
<organism evidence="2">
    <name type="scientific">Cladocopium goreaui</name>
    <dbReference type="NCBI Taxonomy" id="2562237"/>
    <lineage>
        <taxon>Eukaryota</taxon>
        <taxon>Sar</taxon>
        <taxon>Alveolata</taxon>
        <taxon>Dinophyceae</taxon>
        <taxon>Suessiales</taxon>
        <taxon>Symbiodiniaceae</taxon>
        <taxon>Cladocopium</taxon>
    </lineage>
</organism>
<evidence type="ECO:0000313" key="3">
    <source>
        <dbReference type="EMBL" id="CAL1164953.1"/>
    </source>
</evidence>
<sequence>MEGFTVEDETVPTVSPSVAPKTEGEADGSPQHFDLSAEDPELEADGGYDNRASSFEQAFDRNLPAAAAGGNLEQIRERLQFLSIEDQKTVCRRECQIAQQQHDALQRQLQQTIDRYRRVVQLHGAMTSHAGAGESAVRSECVMDEEVLQKYRERIELLEKMLSTLCSEATVSLPRLTPMERAKGFAFSSYANTAVAANKLKDGTAPVLENARGALVSFASRLRRGSGEGAGGYAGDTPAA</sequence>
<evidence type="ECO:0000313" key="2">
    <source>
        <dbReference type="EMBL" id="CAI4011578.1"/>
    </source>
</evidence>
<dbReference type="EMBL" id="CAMXCT010005157">
    <property type="protein sequence ID" value="CAI4011578.1"/>
    <property type="molecule type" value="Genomic_DNA"/>
</dbReference>
<gene>
    <name evidence="2" type="ORF">C1SCF055_LOCUS36728</name>
</gene>
<protein>
    <submittedName>
        <fullName evidence="2">Uncharacterized protein</fullName>
    </submittedName>
</protein>
<dbReference type="Proteomes" id="UP001152797">
    <property type="component" value="Unassembled WGS sequence"/>
</dbReference>
<feature type="compositionally biased region" description="Acidic residues" evidence="1">
    <location>
        <begin position="36"/>
        <end position="46"/>
    </location>
</feature>
<evidence type="ECO:0000256" key="1">
    <source>
        <dbReference type="SAM" id="MobiDB-lite"/>
    </source>
</evidence>
<feature type="compositionally biased region" description="Acidic residues" evidence="1">
    <location>
        <begin position="1"/>
        <end position="10"/>
    </location>
</feature>
<name>A0A9P1GFW6_9DINO</name>
<dbReference type="EMBL" id="CAMXCT020005157">
    <property type="protein sequence ID" value="CAL1164953.1"/>
    <property type="molecule type" value="Genomic_DNA"/>
</dbReference>
<accession>A0A9P1GFW6</accession>
<dbReference type="OrthoDB" id="486477at2759"/>
<dbReference type="AlphaFoldDB" id="A0A9P1GFW6"/>
<reference evidence="3" key="2">
    <citation type="submission" date="2024-04" db="EMBL/GenBank/DDBJ databases">
        <authorList>
            <person name="Chen Y."/>
            <person name="Shah S."/>
            <person name="Dougan E. K."/>
            <person name="Thang M."/>
            <person name="Chan C."/>
        </authorList>
    </citation>
    <scope>NUCLEOTIDE SEQUENCE [LARGE SCALE GENOMIC DNA]</scope>
</reference>
<comment type="caution">
    <text evidence="2">The sequence shown here is derived from an EMBL/GenBank/DDBJ whole genome shotgun (WGS) entry which is preliminary data.</text>
</comment>
<proteinExistence type="predicted"/>
<dbReference type="EMBL" id="CAMXCT030005157">
    <property type="protein sequence ID" value="CAL4798890.1"/>
    <property type="molecule type" value="Genomic_DNA"/>
</dbReference>
<keyword evidence="4" id="KW-1185">Reference proteome</keyword>
<feature type="region of interest" description="Disordered" evidence="1">
    <location>
        <begin position="1"/>
        <end position="49"/>
    </location>
</feature>
<reference evidence="2" key="1">
    <citation type="submission" date="2022-10" db="EMBL/GenBank/DDBJ databases">
        <authorList>
            <person name="Chen Y."/>
            <person name="Dougan E. K."/>
            <person name="Chan C."/>
            <person name="Rhodes N."/>
            <person name="Thang M."/>
        </authorList>
    </citation>
    <scope>NUCLEOTIDE SEQUENCE</scope>
</reference>